<name>A0A521ELU6_9BACL</name>
<evidence type="ECO:0000313" key="5">
    <source>
        <dbReference type="EMBL" id="SMO84421.1"/>
    </source>
</evidence>
<dbReference type="RefSeq" id="WP_246064951.1">
    <property type="nucleotide sequence ID" value="NZ_FXTI01000009.1"/>
</dbReference>
<evidence type="ECO:0000313" key="6">
    <source>
        <dbReference type="Proteomes" id="UP000315636"/>
    </source>
</evidence>
<sequence>MDKIMGKRICIRQLNWTDLEDHLKLRIENRNFLQPFEPQFTDHHYTLAGQREVIRKVMDQWETGASYGFGVYDRDTDQLIGRVNLSNVSRGAWQNCTIGYFLDQECLGKGYMTEAVRLACGFAFQQAGLHRIEASVMPRNTPSIRVLEKVGFQYIGLSKHHLKINGVWEDHHLYSLTAEMVEWTRHY</sequence>
<protein>
    <submittedName>
        <fullName evidence="5">Ribosomal-protein-alanine N-acetyltransferase</fullName>
    </submittedName>
</protein>
<dbReference type="SUPFAM" id="SSF55729">
    <property type="entry name" value="Acyl-CoA N-acyltransferases (Nat)"/>
    <property type="match status" value="1"/>
</dbReference>
<dbReference type="Pfam" id="PF13302">
    <property type="entry name" value="Acetyltransf_3"/>
    <property type="match status" value="1"/>
</dbReference>
<proteinExistence type="inferred from homology"/>
<evidence type="ECO:0000259" key="4">
    <source>
        <dbReference type="PROSITE" id="PS51186"/>
    </source>
</evidence>
<keyword evidence="6" id="KW-1185">Reference proteome</keyword>
<accession>A0A521ELU6</accession>
<keyword evidence="1 5" id="KW-0808">Transferase</keyword>
<evidence type="ECO:0000256" key="3">
    <source>
        <dbReference type="ARBA" id="ARBA00038502"/>
    </source>
</evidence>
<dbReference type="AlphaFoldDB" id="A0A521ELU6"/>
<gene>
    <name evidence="5" type="ORF">SAMN06264849_109132</name>
</gene>
<evidence type="ECO:0000256" key="2">
    <source>
        <dbReference type="ARBA" id="ARBA00023315"/>
    </source>
</evidence>
<evidence type="ECO:0000256" key="1">
    <source>
        <dbReference type="ARBA" id="ARBA00022679"/>
    </source>
</evidence>
<dbReference type="PROSITE" id="PS51186">
    <property type="entry name" value="GNAT"/>
    <property type="match status" value="1"/>
</dbReference>
<dbReference type="InterPro" id="IPR000182">
    <property type="entry name" value="GNAT_dom"/>
</dbReference>
<dbReference type="GO" id="GO:0005737">
    <property type="term" value="C:cytoplasm"/>
    <property type="evidence" value="ECO:0007669"/>
    <property type="project" value="TreeGrafter"/>
</dbReference>
<organism evidence="5 6">
    <name type="scientific">Melghirimyces algeriensis</name>
    <dbReference type="NCBI Taxonomy" id="910412"/>
    <lineage>
        <taxon>Bacteria</taxon>
        <taxon>Bacillati</taxon>
        <taxon>Bacillota</taxon>
        <taxon>Bacilli</taxon>
        <taxon>Bacillales</taxon>
        <taxon>Thermoactinomycetaceae</taxon>
        <taxon>Melghirimyces</taxon>
    </lineage>
</organism>
<feature type="domain" description="N-acetyltransferase" evidence="4">
    <location>
        <begin position="9"/>
        <end position="174"/>
    </location>
</feature>
<dbReference type="PANTHER" id="PTHR43792">
    <property type="entry name" value="GNAT FAMILY, PUTATIVE (AFU_ORTHOLOGUE AFUA_3G00765)-RELATED-RELATED"/>
    <property type="match status" value="1"/>
</dbReference>
<keyword evidence="2" id="KW-0012">Acyltransferase</keyword>
<dbReference type="InterPro" id="IPR016181">
    <property type="entry name" value="Acyl_CoA_acyltransferase"/>
</dbReference>
<dbReference type="GO" id="GO:0008999">
    <property type="term" value="F:protein-N-terminal-alanine acetyltransferase activity"/>
    <property type="evidence" value="ECO:0007669"/>
    <property type="project" value="TreeGrafter"/>
</dbReference>
<dbReference type="Proteomes" id="UP000315636">
    <property type="component" value="Unassembled WGS sequence"/>
</dbReference>
<dbReference type="InterPro" id="IPR051531">
    <property type="entry name" value="N-acetyltransferase"/>
</dbReference>
<dbReference type="Gene3D" id="3.40.630.30">
    <property type="match status" value="1"/>
</dbReference>
<dbReference type="EMBL" id="FXTI01000009">
    <property type="protein sequence ID" value="SMO84421.1"/>
    <property type="molecule type" value="Genomic_DNA"/>
</dbReference>
<comment type="similarity">
    <text evidence="3">Belongs to the acetyltransferase family. RimJ subfamily.</text>
</comment>
<dbReference type="PANTHER" id="PTHR43792:SF8">
    <property type="entry name" value="[RIBOSOMAL PROTEIN US5]-ALANINE N-ACETYLTRANSFERASE"/>
    <property type="match status" value="1"/>
</dbReference>
<reference evidence="5 6" key="1">
    <citation type="submission" date="2017-05" db="EMBL/GenBank/DDBJ databases">
        <authorList>
            <person name="Varghese N."/>
            <person name="Submissions S."/>
        </authorList>
    </citation>
    <scope>NUCLEOTIDE SEQUENCE [LARGE SCALE GENOMIC DNA]</scope>
    <source>
        <strain evidence="5 6">DSM 45474</strain>
    </source>
</reference>